<dbReference type="CDD" id="cd02042">
    <property type="entry name" value="ParAB_family"/>
    <property type="match status" value="1"/>
</dbReference>
<accession>A0A9D6ABK5</accession>
<evidence type="ECO:0000313" key="4">
    <source>
        <dbReference type="EMBL" id="MBF4802879.1"/>
    </source>
</evidence>
<name>A0A9D6ABK5_9ACTN</name>
<dbReference type="Proteomes" id="UP000787322">
    <property type="component" value="Unassembled WGS sequence"/>
</dbReference>
<dbReference type="AlphaFoldDB" id="A0A9D6ABK5"/>
<evidence type="ECO:0000259" key="3">
    <source>
        <dbReference type="Pfam" id="PF13614"/>
    </source>
</evidence>
<dbReference type="InterPro" id="IPR025669">
    <property type="entry name" value="AAA_dom"/>
</dbReference>
<dbReference type="FunFam" id="3.40.50.300:FF:000285">
    <property type="entry name" value="Sporulation initiation inhibitor Soj"/>
    <property type="match status" value="1"/>
</dbReference>
<dbReference type="PANTHER" id="PTHR13696:SF52">
    <property type="entry name" value="PARA FAMILY PROTEIN CT_582"/>
    <property type="match status" value="1"/>
</dbReference>
<sequence>MSYKDLSRGFQDRDPKVLAVINQKGGVGKSTTVINLAAALGETKKKVLIIDFDPQGNATSGFGIDKEELEADIYEVILNETPIEEVLQQTVQKYVTIAPATIQLAGAEIELVSVDSRENILKKAIDQVKDYFDYILIDCPPSLGLLTINALVAANSILIPIQCEYYALEGVTKIVESMKMVQKQLNPDLEIFGVVMTMFDSRTSLSKQVVNEVSNYFGNKVFKTLIPRNVKIAEAPSHGLPVTMYARISMGALAYNKLAKEVNRRG</sequence>
<evidence type="ECO:0000256" key="2">
    <source>
        <dbReference type="ARBA" id="ARBA00059092"/>
    </source>
</evidence>
<dbReference type="PANTHER" id="PTHR13696">
    <property type="entry name" value="P-LOOP CONTAINING NUCLEOSIDE TRIPHOSPHATE HYDROLASE"/>
    <property type="match status" value="1"/>
</dbReference>
<comment type="similarity">
    <text evidence="1">Belongs to the ParA family.</text>
</comment>
<evidence type="ECO:0000256" key="1">
    <source>
        <dbReference type="ARBA" id="ARBA00006976"/>
    </source>
</evidence>
<dbReference type="SUPFAM" id="SSF52540">
    <property type="entry name" value="P-loop containing nucleoside triphosphate hydrolases"/>
    <property type="match status" value="1"/>
</dbReference>
<dbReference type="EMBL" id="JABZGU010000064">
    <property type="protein sequence ID" value="MBF4802879.1"/>
    <property type="molecule type" value="Genomic_DNA"/>
</dbReference>
<feature type="domain" description="AAA" evidence="3">
    <location>
        <begin position="16"/>
        <end position="191"/>
    </location>
</feature>
<dbReference type="InterPro" id="IPR027417">
    <property type="entry name" value="P-loop_NTPase"/>
</dbReference>
<dbReference type="Gene3D" id="3.40.50.300">
    <property type="entry name" value="P-loop containing nucleotide triphosphate hydrolases"/>
    <property type="match status" value="1"/>
</dbReference>
<protein>
    <submittedName>
        <fullName evidence="4">ParA family protein</fullName>
    </submittedName>
</protein>
<proteinExistence type="inferred from homology"/>
<dbReference type="Pfam" id="PF13614">
    <property type="entry name" value="AAA_31"/>
    <property type="match status" value="1"/>
</dbReference>
<reference evidence="4" key="1">
    <citation type="submission" date="2020-04" db="EMBL/GenBank/DDBJ databases">
        <title>Deep metagenomics examines the oral microbiome during advanced dental caries in children, revealing novel taxa and co-occurrences with host molecules.</title>
        <authorList>
            <person name="Baker J.L."/>
            <person name="Morton J.T."/>
            <person name="Dinis M."/>
            <person name="Alvarez R."/>
            <person name="Tran N.C."/>
            <person name="Knight R."/>
            <person name="Edlund A."/>
        </authorList>
    </citation>
    <scope>NUCLEOTIDE SEQUENCE</scope>
    <source>
        <strain evidence="4">JCVI_3_bin.11</strain>
    </source>
</reference>
<evidence type="ECO:0000313" key="5">
    <source>
        <dbReference type="Proteomes" id="UP000787322"/>
    </source>
</evidence>
<comment type="function">
    <text evidence="2">May play a role in septum formation.</text>
</comment>
<organism evidence="4 5">
    <name type="scientific">Lancefieldella parvula</name>
    <dbReference type="NCBI Taxonomy" id="1382"/>
    <lineage>
        <taxon>Bacteria</taxon>
        <taxon>Bacillati</taxon>
        <taxon>Actinomycetota</taxon>
        <taxon>Coriobacteriia</taxon>
        <taxon>Coriobacteriales</taxon>
        <taxon>Atopobiaceae</taxon>
        <taxon>Lancefieldella</taxon>
    </lineage>
</organism>
<dbReference type="InterPro" id="IPR050678">
    <property type="entry name" value="DNA_Partitioning_ATPase"/>
</dbReference>
<comment type="caution">
    <text evidence="4">The sequence shown here is derived from an EMBL/GenBank/DDBJ whole genome shotgun (WGS) entry which is preliminary data.</text>
</comment>
<gene>
    <name evidence="4" type="ORF">HXK24_03535</name>
</gene>